<feature type="region of interest" description="Disordered" evidence="5">
    <location>
        <begin position="1"/>
        <end position="51"/>
    </location>
</feature>
<dbReference type="PANTHER" id="PTHR31234:SF72">
    <property type="entry name" value="NDR1_HIN1-LIKE PROTEIN 6"/>
    <property type="match status" value="1"/>
</dbReference>
<reference evidence="9" key="1">
    <citation type="submission" date="2016-04" db="EMBL/GenBank/DDBJ databases">
        <title>Cephalotus genome sequencing.</title>
        <authorList>
            <person name="Fukushima K."/>
            <person name="Hasebe M."/>
            <person name="Fang X."/>
        </authorList>
    </citation>
    <scope>NUCLEOTIDE SEQUENCE [LARGE SCALE GENOMIC DNA]</scope>
    <source>
        <strain evidence="9">cv. St1</strain>
    </source>
</reference>
<dbReference type="EMBL" id="BDDD01000222">
    <property type="protein sequence ID" value="GAV61730.1"/>
    <property type="molecule type" value="Genomic_DNA"/>
</dbReference>
<name>A0A1Q3B1A5_CEPFO</name>
<feature type="transmembrane region" description="Helical" evidence="6">
    <location>
        <begin position="66"/>
        <end position="92"/>
    </location>
</feature>
<feature type="compositionally biased region" description="Basic and acidic residues" evidence="5">
    <location>
        <begin position="1"/>
        <end position="15"/>
    </location>
</feature>
<dbReference type="Gene3D" id="2.60.40.1820">
    <property type="match status" value="1"/>
</dbReference>
<dbReference type="STRING" id="3775.A0A1Q3B1A5"/>
<keyword evidence="9" id="KW-1185">Reference proteome</keyword>
<keyword evidence="4 6" id="KW-0472">Membrane</keyword>
<evidence type="ECO:0000256" key="1">
    <source>
        <dbReference type="ARBA" id="ARBA00004167"/>
    </source>
</evidence>
<dbReference type="FunCoup" id="A0A1Q3B1A5">
    <property type="interactions" value="655"/>
</dbReference>
<dbReference type="PANTHER" id="PTHR31234">
    <property type="entry name" value="LATE EMBRYOGENESIS ABUNDANT (LEA) HYDROXYPROLINE-RICH GLYCOPROTEIN FAMILY"/>
    <property type="match status" value="1"/>
</dbReference>
<dbReference type="InParanoid" id="A0A1Q3B1A5"/>
<comment type="subcellular location">
    <subcellularLocation>
        <location evidence="1">Membrane</location>
        <topology evidence="1">Single-pass membrane protein</topology>
    </subcellularLocation>
</comment>
<dbReference type="OrthoDB" id="1917746at2759"/>
<evidence type="ECO:0000256" key="2">
    <source>
        <dbReference type="ARBA" id="ARBA00022692"/>
    </source>
</evidence>
<accession>A0A1Q3B1A5</accession>
<organism evidence="8 9">
    <name type="scientific">Cephalotus follicularis</name>
    <name type="common">Albany pitcher plant</name>
    <dbReference type="NCBI Taxonomy" id="3775"/>
    <lineage>
        <taxon>Eukaryota</taxon>
        <taxon>Viridiplantae</taxon>
        <taxon>Streptophyta</taxon>
        <taxon>Embryophyta</taxon>
        <taxon>Tracheophyta</taxon>
        <taxon>Spermatophyta</taxon>
        <taxon>Magnoliopsida</taxon>
        <taxon>eudicotyledons</taxon>
        <taxon>Gunneridae</taxon>
        <taxon>Pentapetalae</taxon>
        <taxon>rosids</taxon>
        <taxon>fabids</taxon>
        <taxon>Oxalidales</taxon>
        <taxon>Cephalotaceae</taxon>
        <taxon>Cephalotus</taxon>
    </lineage>
</organism>
<feature type="domain" description="Late embryogenesis abundant protein LEA-2 subgroup" evidence="7">
    <location>
        <begin position="124"/>
        <end position="227"/>
    </location>
</feature>
<evidence type="ECO:0000256" key="3">
    <source>
        <dbReference type="ARBA" id="ARBA00022989"/>
    </source>
</evidence>
<dbReference type="InterPro" id="IPR044839">
    <property type="entry name" value="NDR1-like"/>
</dbReference>
<evidence type="ECO:0000256" key="4">
    <source>
        <dbReference type="ARBA" id="ARBA00023136"/>
    </source>
</evidence>
<evidence type="ECO:0000256" key="5">
    <source>
        <dbReference type="SAM" id="MobiDB-lite"/>
    </source>
</evidence>
<evidence type="ECO:0000313" key="9">
    <source>
        <dbReference type="Proteomes" id="UP000187406"/>
    </source>
</evidence>
<dbReference type="Proteomes" id="UP000187406">
    <property type="component" value="Unassembled WGS sequence"/>
</dbReference>
<dbReference type="SUPFAM" id="SSF117070">
    <property type="entry name" value="LEA14-like"/>
    <property type="match status" value="1"/>
</dbReference>
<keyword evidence="2 6" id="KW-0812">Transmembrane</keyword>
<dbReference type="GO" id="GO:0005886">
    <property type="term" value="C:plasma membrane"/>
    <property type="evidence" value="ECO:0007669"/>
    <property type="project" value="TreeGrafter"/>
</dbReference>
<protein>
    <submittedName>
        <fullName evidence="8">LEA_2 domain-containing protein</fullName>
    </submittedName>
</protein>
<evidence type="ECO:0000256" key="6">
    <source>
        <dbReference type="SAM" id="Phobius"/>
    </source>
</evidence>
<evidence type="ECO:0000313" key="8">
    <source>
        <dbReference type="EMBL" id="GAV61730.1"/>
    </source>
</evidence>
<comment type="caution">
    <text evidence="8">The sequence shown here is derived from an EMBL/GenBank/DDBJ whole genome shotgun (WGS) entry which is preliminary data.</text>
</comment>
<dbReference type="Pfam" id="PF03168">
    <property type="entry name" value="LEA_2"/>
    <property type="match status" value="1"/>
</dbReference>
<dbReference type="InterPro" id="IPR004864">
    <property type="entry name" value="LEA_2"/>
</dbReference>
<sequence>MADQQRIHPVQDMEAQHNTPTAPLVPQGASKSDNGEPTDQQHPPIRRTIPVMHSRPPKRRSCCCKCFCWTISLLLLLIVVIGAVIGILYLVFQPKLPKVSVDRLEITQFNLAADSSLDTTFDVTITVKNPNKKIGIYYEGGSYIGVYYTETKLSEGSLPKFYQGHENTTVLDLQMSGETQNATTLLTALQQQQLLTGNIPLDLNVNQPVRIKLGNLKLMKIKFKISCRLVVDSLSANNEIGIQSNSCKFKLRL</sequence>
<dbReference type="AlphaFoldDB" id="A0A1Q3B1A5"/>
<gene>
    <name evidence="8" type="ORF">CFOL_v3_05256</name>
</gene>
<keyword evidence="3 6" id="KW-1133">Transmembrane helix</keyword>
<feature type="compositionally biased region" description="Polar residues" evidence="5">
    <location>
        <begin position="29"/>
        <end position="41"/>
    </location>
</feature>
<proteinExistence type="predicted"/>
<dbReference type="GO" id="GO:0098542">
    <property type="term" value="P:defense response to other organism"/>
    <property type="evidence" value="ECO:0007669"/>
    <property type="project" value="InterPro"/>
</dbReference>
<evidence type="ECO:0000259" key="7">
    <source>
        <dbReference type="Pfam" id="PF03168"/>
    </source>
</evidence>